<dbReference type="InterPro" id="IPR011721">
    <property type="entry name" value="CHP02096"/>
</dbReference>
<feature type="domain" description="SnoaL-like" evidence="1">
    <location>
        <begin position="18"/>
        <end position="129"/>
    </location>
</feature>
<dbReference type="InterPro" id="IPR037401">
    <property type="entry name" value="SnoaL-like"/>
</dbReference>
<organism evidence="2 3">
    <name type="scientific">Hyphomicrobium facile</name>
    <dbReference type="NCBI Taxonomy" id="51670"/>
    <lineage>
        <taxon>Bacteria</taxon>
        <taxon>Pseudomonadati</taxon>
        <taxon>Pseudomonadota</taxon>
        <taxon>Alphaproteobacteria</taxon>
        <taxon>Hyphomicrobiales</taxon>
        <taxon>Hyphomicrobiaceae</taxon>
        <taxon>Hyphomicrobium</taxon>
    </lineage>
</organism>
<dbReference type="NCBIfam" id="TIGR02096">
    <property type="entry name" value="ketosteroid isomerase-related protein"/>
    <property type="match status" value="1"/>
</dbReference>
<evidence type="ECO:0000259" key="1">
    <source>
        <dbReference type="Pfam" id="PF12680"/>
    </source>
</evidence>
<dbReference type="Gene3D" id="3.10.450.50">
    <property type="match status" value="1"/>
</dbReference>
<dbReference type="EMBL" id="FPCH01000005">
    <property type="protein sequence ID" value="SFV39059.1"/>
    <property type="molecule type" value="Genomic_DNA"/>
</dbReference>
<dbReference type="SUPFAM" id="SSF54427">
    <property type="entry name" value="NTF2-like"/>
    <property type="match status" value="1"/>
</dbReference>
<proteinExistence type="predicted"/>
<protein>
    <recommendedName>
        <fullName evidence="1">SnoaL-like domain-containing protein</fullName>
    </recommendedName>
</protein>
<dbReference type="Proteomes" id="UP000199423">
    <property type="component" value="Unassembled WGS sequence"/>
</dbReference>
<dbReference type="Pfam" id="PF12680">
    <property type="entry name" value="SnoaL_2"/>
    <property type="match status" value="1"/>
</dbReference>
<keyword evidence="3" id="KW-1185">Reference proteome</keyword>
<evidence type="ECO:0000313" key="2">
    <source>
        <dbReference type="EMBL" id="SFV39059.1"/>
    </source>
</evidence>
<sequence length="144" mass="16131">MSDTSPESQARAATAALIRDYYAAFNRGDTDTMLDFLTDDVIHDVNQGERRQGKEKFRAFNARMTHNYKEELKDIVVLVSKDATRAAAEFNVHGTYKNTEEGLPDAVGQKYVLPAGTFFAIRDGKIARVTTYYNLTDWIAQVAG</sequence>
<name>A0A1I7NWN4_9HYPH</name>
<dbReference type="InterPro" id="IPR032710">
    <property type="entry name" value="NTF2-like_dom_sf"/>
</dbReference>
<dbReference type="RefSeq" id="WP_092869590.1">
    <property type="nucleotide sequence ID" value="NZ_FPCH01000005.1"/>
</dbReference>
<accession>A0A1I7NWN4</accession>
<dbReference type="AlphaFoldDB" id="A0A1I7NWN4"/>
<evidence type="ECO:0000313" key="3">
    <source>
        <dbReference type="Proteomes" id="UP000199423"/>
    </source>
</evidence>
<gene>
    <name evidence="2" type="ORF">SAMN04488557_4082</name>
</gene>
<dbReference type="OrthoDB" id="582835at2"/>
<dbReference type="STRING" id="51670.SAMN04488557_4082"/>
<reference evidence="3" key="1">
    <citation type="submission" date="2016-10" db="EMBL/GenBank/DDBJ databases">
        <authorList>
            <person name="Varghese N."/>
            <person name="Submissions S."/>
        </authorList>
    </citation>
    <scope>NUCLEOTIDE SEQUENCE [LARGE SCALE GENOMIC DNA]</scope>
    <source>
        <strain evidence="3">DSM 1565</strain>
    </source>
</reference>